<organism evidence="2">
    <name type="scientific">Tanacetum cinerariifolium</name>
    <name type="common">Dalmatian daisy</name>
    <name type="synonym">Chrysanthemum cinerariifolium</name>
    <dbReference type="NCBI Taxonomy" id="118510"/>
    <lineage>
        <taxon>Eukaryota</taxon>
        <taxon>Viridiplantae</taxon>
        <taxon>Streptophyta</taxon>
        <taxon>Embryophyta</taxon>
        <taxon>Tracheophyta</taxon>
        <taxon>Spermatophyta</taxon>
        <taxon>Magnoliopsida</taxon>
        <taxon>eudicotyledons</taxon>
        <taxon>Gunneridae</taxon>
        <taxon>Pentapetalae</taxon>
        <taxon>asterids</taxon>
        <taxon>campanulids</taxon>
        <taxon>Asterales</taxon>
        <taxon>Asteraceae</taxon>
        <taxon>Asteroideae</taxon>
        <taxon>Anthemideae</taxon>
        <taxon>Anthemidinae</taxon>
        <taxon>Tanacetum</taxon>
    </lineage>
</organism>
<proteinExistence type="predicted"/>
<dbReference type="PANTHER" id="PTHR31286">
    <property type="entry name" value="GLYCINE-RICH CELL WALL STRUCTURAL PROTEIN 1.8-LIKE"/>
    <property type="match status" value="1"/>
</dbReference>
<dbReference type="AlphaFoldDB" id="A0A699HHC8"/>
<comment type="caution">
    <text evidence="2">The sequence shown here is derived from an EMBL/GenBank/DDBJ whole genome shotgun (WGS) entry which is preliminary data.</text>
</comment>
<name>A0A699HHC8_TANCI</name>
<reference evidence="2" key="1">
    <citation type="journal article" date="2019" name="Sci. Rep.">
        <title>Draft genome of Tanacetum cinerariifolium, the natural source of mosquito coil.</title>
        <authorList>
            <person name="Yamashiro T."/>
            <person name="Shiraishi A."/>
            <person name="Satake H."/>
            <person name="Nakayama K."/>
        </authorList>
    </citation>
    <scope>NUCLEOTIDE SEQUENCE</scope>
</reference>
<dbReference type="PANTHER" id="PTHR31286:SF99">
    <property type="entry name" value="DUF4283 DOMAIN-CONTAINING PROTEIN"/>
    <property type="match status" value="1"/>
</dbReference>
<protein>
    <submittedName>
        <fullName evidence="2">Uncharacterized protein</fullName>
    </submittedName>
</protein>
<feature type="region of interest" description="Disordered" evidence="1">
    <location>
        <begin position="154"/>
        <end position="181"/>
    </location>
</feature>
<dbReference type="EMBL" id="BKCJ010156975">
    <property type="protein sequence ID" value="GEY16832.1"/>
    <property type="molecule type" value="Genomic_DNA"/>
</dbReference>
<evidence type="ECO:0000256" key="1">
    <source>
        <dbReference type="SAM" id="MobiDB-lite"/>
    </source>
</evidence>
<dbReference type="InterPro" id="IPR040256">
    <property type="entry name" value="At4g02000-like"/>
</dbReference>
<evidence type="ECO:0000313" key="2">
    <source>
        <dbReference type="EMBL" id="GEY16832.1"/>
    </source>
</evidence>
<accession>A0A699HHC8</accession>
<sequence length="203" mass="23036">MDGLDEILENVSWFIRNNMLILKKWNPDVNLLKKDVGNVLIWVRLHGVPMTTSSYVRAMIELQTDVELKDTIMVAMLKLVGEGFYTCTISVEYEWKPPRCACYKVFGHVQDECPKKIGSDVAKNLKKLSQAPRGVLVGPKVEFKPVKQVYRPVSKKNNTNTSCNKKKDVESRKEASNPNSFDVLNSIENDVDFGTNMGDFKFG</sequence>
<feature type="compositionally biased region" description="Basic and acidic residues" evidence="1">
    <location>
        <begin position="165"/>
        <end position="175"/>
    </location>
</feature>
<gene>
    <name evidence="2" type="ORF">Tci_388806</name>
</gene>